<proteinExistence type="predicted"/>
<gene>
    <name evidence="1" type="ORF">RCG21_31310</name>
</gene>
<keyword evidence="2" id="KW-1185">Reference proteome</keyword>
<reference evidence="1" key="1">
    <citation type="submission" date="2023-08" db="EMBL/GenBank/DDBJ databases">
        <title>Nitrogen cycling bacteria in agricultural field soils.</title>
        <authorList>
            <person name="Jang J."/>
        </authorList>
    </citation>
    <scope>NUCLEOTIDE SEQUENCE</scope>
    <source>
        <strain evidence="1">PS3-36</strain>
    </source>
</reference>
<comment type="caution">
    <text evidence="1">The sequence shown here is derived from an EMBL/GenBank/DDBJ whole genome shotgun (WGS) entry which is preliminary data.</text>
</comment>
<name>A0AA90R8F7_9BACI</name>
<dbReference type="AlphaFoldDB" id="A0AA90R8F7"/>
<dbReference type="EMBL" id="JAVGVR010000002">
    <property type="protein sequence ID" value="MDQ6600716.1"/>
    <property type="molecule type" value="Genomic_DNA"/>
</dbReference>
<sequence>MKRMPFERPTDHYNELLAPIDEQICSLLKQRKEISNNNPGFPPLEDISKWAEKFNLYEDLLRSLFGLLENDDHFRPQVEPIDFQKYLPVSKSVENEKCLYSVTFIRQYANASVVNFNIDWEPEEDRTSDRFHRHSFWELWLGEEYDCRMTGGGGSDGHISNNFIVSPPLPDDLSGLNFIFRENQTPFKGKPIGLEIVIRFD</sequence>
<evidence type="ECO:0000313" key="1">
    <source>
        <dbReference type="EMBL" id="MDQ6600716.1"/>
    </source>
</evidence>
<organism evidence="1 2">
    <name type="scientific">Bacillus salipaludis</name>
    <dbReference type="NCBI Taxonomy" id="2547811"/>
    <lineage>
        <taxon>Bacteria</taxon>
        <taxon>Bacillati</taxon>
        <taxon>Bacillota</taxon>
        <taxon>Bacilli</taxon>
        <taxon>Bacillales</taxon>
        <taxon>Bacillaceae</taxon>
        <taxon>Bacillus</taxon>
    </lineage>
</organism>
<evidence type="ECO:0000313" key="2">
    <source>
        <dbReference type="Proteomes" id="UP001178888"/>
    </source>
</evidence>
<accession>A0AA90R8F7</accession>
<dbReference type="RefSeq" id="WP_308914366.1">
    <property type="nucleotide sequence ID" value="NZ_JAVGVR010000002.1"/>
</dbReference>
<protein>
    <submittedName>
        <fullName evidence="1">Uncharacterized protein</fullName>
    </submittedName>
</protein>
<dbReference type="Proteomes" id="UP001178888">
    <property type="component" value="Unassembled WGS sequence"/>
</dbReference>